<proteinExistence type="predicted"/>
<evidence type="ECO:0000313" key="3">
    <source>
        <dbReference type="Proteomes" id="UP000187406"/>
    </source>
</evidence>
<evidence type="ECO:0000313" key="2">
    <source>
        <dbReference type="EMBL" id="GAV91716.1"/>
    </source>
</evidence>
<gene>
    <name evidence="2" type="ORF">CFOL_v3_35106</name>
</gene>
<protein>
    <submittedName>
        <fullName evidence="2">Gag-asp_proteas domain-containing protein</fullName>
    </submittedName>
</protein>
<dbReference type="InterPro" id="IPR021109">
    <property type="entry name" value="Peptidase_aspartic_dom_sf"/>
</dbReference>
<evidence type="ECO:0000256" key="1">
    <source>
        <dbReference type="SAM" id="MobiDB-lite"/>
    </source>
</evidence>
<dbReference type="InParanoid" id="A0A1Q3DGS3"/>
<dbReference type="SUPFAM" id="SSF50630">
    <property type="entry name" value="Acid proteases"/>
    <property type="match status" value="1"/>
</dbReference>
<reference evidence="3" key="1">
    <citation type="submission" date="2016-04" db="EMBL/GenBank/DDBJ databases">
        <title>Cephalotus genome sequencing.</title>
        <authorList>
            <person name="Fukushima K."/>
            <person name="Hasebe M."/>
            <person name="Fang X."/>
        </authorList>
    </citation>
    <scope>NUCLEOTIDE SEQUENCE [LARGE SCALE GENOMIC DNA]</scope>
    <source>
        <strain evidence="3">cv. St1</strain>
    </source>
</reference>
<dbReference type="Proteomes" id="UP000187406">
    <property type="component" value="Unassembled WGS sequence"/>
</dbReference>
<comment type="caution">
    <text evidence="2">The sequence shown here is derived from an EMBL/GenBank/DDBJ whole genome shotgun (WGS) entry which is preliminary data.</text>
</comment>
<dbReference type="AlphaFoldDB" id="A0A1Q3DGS3"/>
<name>A0A1Q3DGS3_CEPFO</name>
<dbReference type="OrthoDB" id="1939491at2759"/>
<accession>A0A1Q3DGS3</accession>
<sequence>MKVNDGSPSGDKAKPKDKRDVVTKKDDDHAGKGKAKATDGLKEKKSSGKCFICDGPHRARDCPKREKLNAFVAQDDSGADSDSDVSARVAPIQLVSALRAIPPSDLMYVRLMIKGQQVAATTDTGATHSFLEERIVHRLDLKVDMHTSRIKKMNSQAQAVTGMAHSVKILLDDFDLILGSEIFISEKVIIMPYLCGLLVTNEQNPCFVAGYNDATGGKRRAEMLPAMQVARGLKKGRLTYLASLVGMESECDVFEKQIMEYLNTPSTRTSSSSGGGGLLAP</sequence>
<feature type="region of interest" description="Disordered" evidence="1">
    <location>
        <begin position="1"/>
        <end position="48"/>
    </location>
</feature>
<dbReference type="Gene3D" id="2.40.70.10">
    <property type="entry name" value="Acid Proteases"/>
    <property type="match status" value="1"/>
</dbReference>
<organism evidence="2 3">
    <name type="scientific">Cephalotus follicularis</name>
    <name type="common">Albany pitcher plant</name>
    <dbReference type="NCBI Taxonomy" id="3775"/>
    <lineage>
        <taxon>Eukaryota</taxon>
        <taxon>Viridiplantae</taxon>
        <taxon>Streptophyta</taxon>
        <taxon>Embryophyta</taxon>
        <taxon>Tracheophyta</taxon>
        <taxon>Spermatophyta</taxon>
        <taxon>Magnoliopsida</taxon>
        <taxon>eudicotyledons</taxon>
        <taxon>Gunneridae</taxon>
        <taxon>Pentapetalae</taxon>
        <taxon>rosids</taxon>
        <taxon>fabids</taxon>
        <taxon>Oxalidales</taxon>
        <taxon>Cephalotaceae</taxon>
        <taxon>Cephalotus</taxon>
    </lineage>
</organism>
<dbReference type="EMBL" id="BDDD01007907">
    <property type="protein sequence ID" value="GAV91716.1"/>
    <property type="molecule type" value="Genomic_DNA"/>
</dbReference>
<dbReference type="Pfam" id="PF13975">
    <property type="entry name" value="gag-asp_proteas"/>
    <property type="match status" value="1"/>
</dbReference>
<feature type="compositionally biased region" description="Basic and acidic residues" evidence="1">
    <location>
        <begin position="11"/>
        <end position="46"/>
    </location>
</feature>
<keyword evidence="3" id="KW-1185">Reference proteome</keyword>